<evidence type="ECO:0000256" key="1">
    <source>
        <dbReference type="ARBA" id="ARBA00004651"/>
    </source>
</evidence>
<dbReference type="PRINTS" id="PR01806">
    <property type="entry name" value="VIRFACTRMVIN"/>
</dbReference>
<gene>
    <name evidence="10 12" type="primary">murJ</name>
    <name evidence="12" type="ORF">LVJ94_20815</name>
</gene>
<keyword evidence="10 11" id="KW-0961">Cell wall biogenesis/degradation</keyword>
<feature type="transmembrane region" description="Helical" evidence="10">
    <location>
        <begin position="15"/>
        <end position="35"/>
    </location>
</feature>
<comment type="pathway">
    <text evidence="10">Cell wall biogenesis; peptidoglycan biosynthesis.</text>
</comment>
<reference evidence="12" key="1">
    <citation type="submission" date="2021-12" db="EMBL/GenBank/DDBJ databases">
        <title>Discovery of the Pendulisporaceae a myxobacterial family with distinct sporulation behavior and unique specialized metabolism.</title>
        <authorList>
            <person name="Garcia R."/>
            <person name="Popoff A."/>
            <person name="Bader C.D."/>
            <person name="Loehr J."/>
            <person name="Walesch S."/>
            <person name="Walt C."/>
            <person name="Boldt J."/>
            <person name="Bunk B."/>
            <person name="Haeckl F.J.F.P.J."/>
            <person name="Gunesch A.P."/>
            <person name="Birkelbach J."/>
            <person name="Nuebel U."/>
            <person name="Pietschmann T."/>
            <person name="Bach T."/>
            <person name="Mueller R."/>
        </authorList>
    </citation>
    <scope>NUCLEOTIDE SEQUENCE</scope>
    <source>
        <strain evidence="12">MSr11367</strain>
    </source>
</reference>
<evidence type="ECO:0000256" key="11">
    <source>
        <dbReference type="PIRNR" id="PIRNR002869"/>
    </source>
</evidence>
<evidence type="ECO:0000313" key="12">
    <source>
        <dbReference type="EMBL" id="WXB09659.1"/>
    </source>
</evidence>
<evidence type="ECO:0000256" key="5">
    <source>
        <dbReference type="ARBA" id="ARBA00022984"/>
    </source>
</evidence>
<evidence type="ECO:0000256" key="9">
    <source>
        <dbReference type="ARBA" id="ARBA00061532"/>
    </source>
</evidence>
<dbReference type="InterPro" id="IPR051050">
    <property type="entry name" value="Lipid_II_flippase_MurJ/MviN"/>
</dbReference>
<evidence type="ECO:0000256" key="10">
    <source>
        <dbReference type="HAMAP-Rule" id="MF_02078"/>
    </source>
</evidence>
<dbReference type="Pfam" id="PF03023">
    <property type="entry name" value="MurJ"/>
    <property type="match status" value="1"/>
</dbReference>
<feature type="transmembrane region" description="Helical" evidence="10">
    <location>
        <begin position="404"/>
        <end position="422"/>
    </location>
</feature>
<dbReference type="RefSeq" id="WP_394839332.1">
    <property type="nucleotide sequence ID" value="NZ_CP089929.1"/>
</dbReference>
<dbReference type="PANTHER" id="PTHR47019">
    <property type="entry name" value="LIPID II FLIPPASE MURJ"/>
    <property type="match status" value="1"/>
</dbReference>
<dbReference type="EMBL" id="CP089983">
    <property type="protein sequence ID" value="WXB09659.1"/>
    <property type="molecule type" value="Genomic_DNA"/>
</dbReference>
<feature type="transmembrane region" description="Helical" evidence="10">
    <location>
        <begin position="206"/>
        <end position="228"/>
    </location>
</feature>
<feature type="transmembrane region" description="Helical" evidence="10">
    <location>
        <begin position="174"/>
        <end position="194"/>
    </location>
</feature>
<feature type="transmembrane region" description="Helical" evidence="10">
    <location>
        <begin position="249"/>
        <end position="274"/>
    </location>
</feature>
<dbReference type="InterPro" id="IPR004268">
    <property type="entry name" value="MurJ"/>
</dbReference>
<dbReference type="PANTHER" id="PTHR47019:SF1">
    <property type="entry name" value="LIPID II FLIPPASE MURJ"/>
    <property type="match status" value="1"/>
</dbReference>
<feature type="transmembrane region" description="Helical" evidence="10">
    <location>
        <begin position="499"/>
        <end position="520"/>
    </location>
</feature>
<keyword evidence="4 10" id="KW-0133">Cell shape</keyword>
<feature type="transmembrane region" description="Helical" evidence="10">
    <location>
        <begin position="294"/>
        <end position="314"/>
    </location>
</feature>
<keyword evidence="10 11" id="KW-0813">Transport</keyword>
<keyword evidence="2 10" id="KW-1003">Cell membrane</keyword>
<feature type="transmembrane region" description="Helical" evidence="10">
    <location>
        <begin position="146"/>
        <end position="167"/>
    </location>
</feature>
<dbReference type="Proteomes" id="UP001374803">
    <property type="component" value="Chromosome"/>
</dbReference>
<feature type="transmembrane region" description="Helical" evidence="10">
    <location>
        <begin position="469"/>
        <end position="487"/>
    </location>
</feature>
<keyword evidence="6 10" id="KW-1133">Transmembrane helix</keyword>
<comment type="function">
    <text evidence="8 10 11">Involved in peptidoglycan biosynthesis. Transports lipid-linked peptidoglycan precursors from the inner to the outer leaflet of the cytoplasmic membrane.</text>
</comment>
<feature type="transmembrane region" description="Helical" evidence="10">
    <location>
        <begin position="106"/>
        <end position="126"/>
    </location>
</feature>
<dbReference type="NCBIfam" id="TIGR01695">
    <property type="entry name" value="murJ_mviN"/>
    <property type="match status" value="1"/>
</dbReference>
<dbReference type="HAMAP" id="MF_02078">
    <property type="entry name" value="MurJ_MviN"/>
    <property type="match status" value="1"/>
</dbReference>
<dbReference type="PIRSF" id="PIRSF002869">
    <property type="entry name" value="MviN"/>
    <property type="match status" value="1"/>
</dbReference>
<keyword evidence="7 10" id="KW-0472">Membrane</keyword>
<comment type="subcellular location">
    <subcellularLocation>
        <location evidence="1 10">Cell membrane</location>
        <topology evidence="1 10">Multi-pass membrane protein</topology>
    </subcellularLocation>
</comment>
<sequence>MQGQREEGREERKKLVARAGIVGAGTLVSRVLGLARDMSFAALFRVQETDAFFVAFTIPNALRQLLGEGAISSAVVPVLSGKLATEDAETTGEKNARAFFANVRGVSLIALLVTTVLGVVFARPLTELFAGGYRTRPVDFERTVQFTRVVFPYIFFMGTAALGMAALNAKRRFAVAAFAPGLLNVAFLLTVFLLPGPFERAGIDPGHAMVVGALLGGLLQVVAQWPALRAIGYAGWPRFDFSDPGVREVFRRMVPMTFGIGVYYIDLIVSRRFLSELGPGAQSYFSWAMRLCEFPQGIFVLALSTAALPSLSAFAARGDLEELGKTYAHGMRLSLFVTIPASCGLAFLAEPIVATLLQRGEFSAFAASETARALMWQGGAIWTVAAVRQLVPVFFALGNTRTPVIVSALDLVAFIALAVVLRGPLGHAGISAAVAGSSAVQMVLLFVALRWRLPDLHLGEIGRSAVRTLAASLVAAAAGALAARGTAMLGPVGGAFQRAAPGVVAMVVFMAAFLVWAHLFGSPELAPLVSGVRRRLARGKAAR</sequence>
<evidence type="ECO:0000256" key="4">
    <source>
        <dbReference type="ARBA" id="ARBA00022960"/>
    </source>
</evidence>
<feature type="transmembrane region" description="Helical" evidence="10">
    <location>
        <begin position="335"/>
        <end position="354"/>
    </location>
</feature>
<keyword evidence="3 10" id="KW-0812">Transmembrane</keyword>
<evidence type="ECO:0000256" key="6">
    <source>
        <dbReference type="ARBA" id="ARBA00022989"/>
    </source>
</evidence>
<feature type="transmembrane region" description="Helical" evidence="10">
    <location>
        <begin position="374"/>
        <end position="397"/>
    </location>
</feature>
<evidence type="ECO:0000256" key="3">
    <source>
        <dbReference type="ARBA" id="ARBA00022692"/>
    </source>
</evidence>
<keyword evidence="13" id="KW-1185">Reference proteome</keyword>
<feature type="transmembrane region" description="Helical" evidence="10">
    <location>
        <begin position="428"/>
        <end position="449"/>
    </location>
</feature>
<organism evidence="12 13">
    <name type="scientific">Pendulispora rubella</name>
    <dbReference type="NCBI Taxonomy" id="2741070"/>
    <lineage>
        <taxon>Bacteria</taxon>
        <taxon>Pseudomonadati</taxon>
        <taxon>Myxococcota</taxon>
        <taxon>Myxococcia</taxon>
        <taxon>Myxococcales</taxon>
        <taxon>Sorangiineae</taxon>
        <taxon>Pendulisporaceae</taxon>
        <taxon>Pendulispora</taxon>
    </lineage>
</organism>
<keyword evidence="5 10" id="KW-0573">Peptidoglycan synthesis</keyword>
<evidence type="ECO:0000256" key="8">
    <source>
        <dbReference type="ARBA" id="ARBA00060041"/>
    </source>
</evidence>
<evidence type="ECO:0000256" key="7">
    <source>
        <dbReference type="ARBA" id="ARBA00023136"/>
    </source>
</evidence>
<dbReference type="CDD" id="cd13123">
    <property type="entry name" value="MATE_MurJ_like"/>
    <property type="match status" value="1"/>
</dbReference>
<comment type="similarity">
    <text evidence="9 10 11">Belongs to the MurJ/MviN family.</text>
</comment>
<proteinExistence type="inferred from homology"/>
<evidence type="ECO:0000256" key="2">
    <source>
        <dbReference type="ARBA" id="ARBA00022475"/>
    </source>
</evidence>
<evidence type="ECO:0000313" key="13">
    <source>
        <dbReference type="Proteomes" id="UP001374803"/>
    </source>
</evidence>
<name>A0ABZ2LJC8_9BACT</name>
<accession>A0ABZ2LJC8</accession>
<protein>
    <recommendedName>
        <fullName evidence="10">Probable lipid II flippase MurJ</fullName>
    </recommendedName>
</protein>